<dbReference type="EMBL" id="JBHFFA010000008">
    <property type="protein sequence ID" value="KAL2609985.1"/>
    <property type="molecule type" value="Genomic_DNA"/>
</dbReference>
<dbReference type="Pfam" id="PF05056">
    <property type="entry name" value="DUF674"/>
    <property type="match status" value="2"/>
</dbReference>
<accession>A0ABD1XMK6</accession>
<dbReference type="InterPro" id="IPR007750">
    <property type="entry name" value="DUF674"/>
</dbReference>
<dbReference type="PANTHER" id="PTHR33103:SF19">
    <property type="entry name" value="OS09G0544700 PROTEIN"/>
    <property type="match status" value="1"/>
</dbReference>
<dbReference type="Proteomes" id="UP001605036">
    <property type="component" value="Unassembled WGS sequence"/>
</dbReference>
<reference evidence="1 2" key="1">
    <citation type="submission" date="2024-09" db="EMBL/GenBank/DDBJ databases">
        <title>Chromosome-scale assembly of Riccia fluitans.</title>
        <authorList>
            <person name="Paukszto L."/>
            <person name="Sawicki J."/>
            <person name="Karawczyk K."/>
            <person name="Piernik-Szablinska J."/>
            <person name="Szczecinska M."/>
            <person name="Mazdziarz M."/>
        </authorList>
    </citation>
    <scope>NUCLEOTIDE SEQUENCE [LARGE SCALE GENOMIC DNA]</scope>
    <source>
        <strain evidence="1">Rf_01</strain>
        <tissue evidence="1">Aerial parts of the thallus</tissue>
    </source>
</reference>
<dbReference type="AlphaFoldDB" id="A0ABD1XMK6"/>
<protein>
    <submittedName>
        <fullName evidence="1">Uncharacterized protein</fullName>
    </submittedName>
</protein>
<gene>
    <name evidence="1" type="ORF">R1flu_028558</name>
</gene>
<evidence type="ECO:0000313" key="2">
    <source>
        <dbReference type="Proteomes" id="UP001605036"/>
    </source>
</evidence>
<comment type="caution">
    <text evidence="1">The sequence shown here is derived from an EMBL/GenBank/DDBJ whole genome shotgun (WGS) entry which is preliminary data.</text>
</comment>
<name>A0ABD1XMK6_9MARC</name>
<organism evidence="1 2">
    <name type="scientific">Riccia fluitans</name>
    <dbReference type="NCBI Taxonomy" id="41844"/>
    <lineage>
        <taxon>Eukaryota</taxon>
        <taxon>Viridiplantae</taxon>
        <taxon>Streptophyta</taxon>
        <taxon>Embryophyta</taxon>
        <taxon>Marchantiophyta</taxon>
        <taxon>Marchantiopsida</taxon>
        <taxon>Marchantiidae</taxon>
        <taxon>Marchantiales</taxon>
        <taxon>Ricciaceae</taxon>
        <taxon>Riccia</taxon>
    </lineage>
</organism>
<keyword evidence="2" id="KW-1185">Reference proteome</keyword>
<sequence>MKRPHLGDSEGPAENHLKVMVLVSRKSKSVLYIECGKDFVDILLSILVISVGAILKRLEDAGLSTDVKNGLFMMYASLKSLEASSLTVDKEDLLEPSTSASTSLNFLLLQNNPTTYTCVRPGCSNGTPSERQLCGNCYVVPMERCSKCGQSTDITASDDSDPTKCSRYNCRGALKLHYEVHSKAGGWHQPDTILRKKAGGPKKGFVRKSITFLIKEDLSITKSGTITSLALLQSMKMANFQELDAREISVGRQEVLCLVRAALVSKTPLTDVFGPLFDANVNIL</sequence>
<proteinExistence type="predicted"/>
<evidence type="ECO:0000313" key="1">
    <source>
        <dbReference type="EMBL" id="KAL2609985.1"/>
    </source>
</evidence>
<dbReference type="PANTHER" id="PTHR33103">
    <property type="entry name" value="OS01G0153900 PROTEIN"/>
    <property type="match status" value="1"/>
</dbReference>